<gene>
    <name evidence="2" type="ORF">F8O01_00525</name>
</gene>
<keyword evidence="3" id="KW-1185">Reference proteome</keyword>
<dbReference type="EMBL" id="WBJZ01000001">
    <property type="protein sequence ID" value="KAB1662469.1"/>
    <property type="molecule type" value="Genomic_DNA"/>
</dbReference>
<keyword evidence="1" id="KW-0472">Membrane</keyword>
<name>A0A7J5C3W6_9MICO</name>
<proteinExistence type="predicted"/>
<dbReference type="Proteomes" id="UP000467240">
    <property type="component" value="Unassembled WGS sequence"/>
</dbReference>
<reference evidence="2 3" key="1">
    <citation type="submission" date="2019-09" db="EMBL/GenBank/DDBJ databases">
        <title>Phylogeny of genus Pseudoclavibacter and closely related genus.</title>
        <authorList>
            <person name="Li Y."/>
        </authorList>
    </citation>
    <scope>NUCLEOTIDE SEQUENCE [LARGE SCALE GENOMIC DNA]</scope>
    <source>
        <strain evidence="2 3">DSM 23821</strain>
    </source>
</reference>
<accession>A0A7J5C3W6</accession>
<keyword evidence="1" id="KW-1133">Transmembrane helix</keyword>
<evidence type="ECO:0000313" key="3">
    <source>
        <dbReference type="Proteomes" id="UP000467240"/>
    </source>
</evidence>
<evidence type="ECO:0000256" key="1">
    <source>
        <dbReference type="SAM" id="Phobius"/>
    </source>
</evidence>
<feature type="transmembrane region" description="Helical" evidence="1">
    <location>
        <begin position="102"/>
        <end position="126"/>
    </location>
</feature>
<protein>
    <submittedName>
        <fullName evidence="2">Uncharacterized protein</fullName>
    </submittedName>
</protein>
<evidence type="ECO:0000313" key="2">
    <source>
        <dbReference type="EMBL" id="KAB1662469.1"/>
    </source>
</evidence>
<dbReference type="RefSeq" id="WP_158038901.1">
    <property type="nucleotide sequence ID" value="NZ_JACCFV010000001.1"/>
</dbReference>
<feature type="transmembrane region" description="Helical" evidence="1">
    <location>
        <begin position="33"/>
        <end position="53"/>
    </location>
</feature>
<organism evidence="2 3">
    <name type="scientific">Pseudoclavibacter chungangensis</name>
    <dbReference type="NCBI Taxonomy" id="587635"/>
    <lineage>
        <taxon>Bacteria</taxon>
        <taxon>Bacillati</taxon>
        <taxon>Actinomycetota</taxon>
        <taxon>Actinomycetes</taxon>
        <taxon>Micrococcales</taxon>
        <taxon>Microbacteriaceae</taxon>
        <taxon>Pseudoclavibacter</taxon>
    </lineage>
</organism>
<feature type="transmembrane region" description="Helical" evidence="1">
    <location>
        <begin position="6"/>
        <end position="24"/>
    </location>
</feature>
<dbReference type="AlphaFoldDB" id="A0A7J5C3W6"/>
<comment type="caution">
    <text evidence="2">The sequence shown here is derived from an EMBL/GenBank/DDBJ whole genome shotgun (WGS) entry which is preliminary data.</text>
</comment>
<sequence length="128" mass="13313">MIAVLIGIGVVYLAMLGWACWVLVRRDLDGIRLVGRVAEVVALVLVGGLLGLWGLVPAWLAWLVVVLAALAVAIGVLRRLGVLPPSGRPAVRERPDGRARPVWPSIVSTVVGVFIALAVGALTVVAGA</sequence>
<keyword evidence="1" id="KW-0812">Transmembrane</keyword>
<feature type="transmembrane region" description="Helical" evidence="1">
    <location>
        <begin position="59"/>
        <end position="81"/>
    </location>
</feature>